<evidence type="ECO:0000313" key="5">
    <source>
        <dbReference type="Proteomes" id="UP000435112"/>
    </source>
</evidence>
<evidence type="ECO:0000256" key="1">
    <source>
        <dbReference type="SAM" id="MobiDB-lite"/>
    </source>
</evidence>
<name>A0A6A3J0U4_9STRA</name>
<accession>A0A6A3J0U4</accession>
<dbReference type="EMBL" id="QXFV01003066">
    <property type="protein sequence ID" value="KAE8980320.1"/>
    <property type="molecule type" value="Genomic_DNA"/>
</dbReference>
<proteinExistence type="predicted"/>
<protein>
    <submittedName>
        <fullName evidence="3">Uncharacterized protein</fullName>
    </submittedName>
</protein>
<dbReference type="Proteomes" id="UP000435112">
    <property type="component" value="Unassembled WGS sequence"/>
</dbReference>
<organism evidence="3 5">
    <name type="scientific">Phytophthora rubi</name>
    <dbReference type="NCBI Taxonomy" id="129364"/>
    <lineage>
        <taxon>Eukaryota</taxon>
        <taxon>Sar</taxon>
        <taxon>Stramenopiles</taxon>
        <taxon>Oomycota</taxon>
        <taxon>Peronosporomycetes</taxon>
        <taxon>Peronosporales</taxon>
        <taxon>Peronosporaceae</taxon>
        <taxon>Phytophthora</taxon>
    </lineage>
</organism>
<comment type="caution">
    <text evidence="3">The sequence shown here is derived from an EMBL/GenBank/DDBJ whole genome shotgun (WGS) entry which is preliminary data.</text>
</comment>
<dbReference type="EMBL" id="QXFU01002274">
    <property type="protein sequence ID" value="KAE8988020.1"/>
    <property type="molecule type" value="Genomic_DNA"/>
</dbReference>
<reference evidence="4 5" key="1">
    <citation type="submission" date="2018-09" db="EMBL/GenBank/DDBJ databases">
        <title>Genomic investigation of the strawberry pathogen Phytophthora fragariae indicates pathogenicity is determined by transcriptional variation in three key races.</title>
        <authorList>
            <person name="Adams T.M."/>
            <person name="Armitage A.D."/>
            <person name="Sobczyk M.K."/>
            <person name="Bates H.J."/>
            <person name="Dunwell J.M."/>
            <person name="Nellist C.F."/>
            <person name="Harrison R.J."/>
        </authorList>
    </citation>
    <scope>NUCLEOTIDE SEQUENCE [LARGE SCALE GENOMIC DNA]</scope>
    <source>
        <strain evidence="2 4">SCRP249</strain>
        <strain evidence="3 5">SCRP324</strain>
    </source>
</reference>
<feature type="region of interest" description="Disordered" evidence="1">
    <location>
        <begin position="39"/>
        <end position="70"/>
    </location>
</feature>
<evidence type="ECO:0000313" key="2">
    <source>
        <dbReference type="EMBL" id="KAE8980320.1"/>
    </source>
</evidence>
<sequence length="85" mass="9372">MADQSAEDFKSTVMLLQTVQNLCRAGEVRKLADAMASIESQALESKPKKPQQEDSRQEETKSAQKEGMVCKEGMVVAATPEIKQE</sequence>
<evidence type="ECO:0000313" key="4">
    <source>
        <dbReference type="Proteomes" id="UP000429607"/>
    </source>
</evidence>
<evidence type="ECO:0000313" key="3">
    <source>
        <dbReference type="EMBL" id="KAE8988020.1"/>
    </source>
</evidence>
<feature type="compositionally biased region" description="Basic and acidic residues" evidence="1">
    <location>
        <begin position="45"/>
        <end position="64"/>
    </location>
</feature>
<dbReference type="AlphaFoldDB" id="A0A6A3J0U4"/>
<dbReference type="Proteomes" id="UP000429607">
    <property type="component" value="Unassembled WGS sequence"/>
</dbReference>
<gene>
    <name evidence="2" type="ORF">PR001_g24307</name>
    <name evidence="3" type="ORF">PR002_g21889</name>
</gene>